<keyword evidence="4" id="KW-0547">Nucleotide-binding</keyword>
<evidence type="ECO:0000256" key="7">
    <source>
        <dbReference type="ARBA" id="ARBA00047899"/>
    </source>
</evidence>
<evidence type="ECO:0000256" key="5">
    <source>
        <dbReference type="ARBA" id="ARBA00022777"/>
    </source>
</evidence>
<dbReference type="GO" id="GO:0004674">
    <property type="term" value="F:protein serine/threonine kinase activity"/>
    <property type="evidence" value="ECO:0007669"/>
    <property type="project" value="UniProtKB-KW"/>
</dbReference>
<evidence type="ECO:0000259" key="9">
    <source>
        <dbReference type="PROSITE" id="PS50011"/>
    </source>
</evidence>
<dbReference type="SUPFAM" id="SSF56112">
    <property type="entry name" value="Protein kinase-like (PK-like)"/>
    <property type="match status" value="1"/>
</dbReference>
<evidence type="ECO:0000256" key="1">
    <source>
        <dbReference type="ARBA" id="ARBA00012513"/>
    </source>
</evidence>
<protein>
    <recommendedName>
        <fullName evidence="1">non-specific serine/threonine protein kinase</fullName>
        <ecNumber evidence="1">2.7.11.1</ecNumber>
    </recommendedName>
</protein>
<evidence type="ECO:0000256" key="3">
    <source>
        <dbReference type="ARBA" id="ARBA00022679"/>
    </source>
</evidence>
<dbReference type="AlphaFoldDB" id="A0A9W9FVF9"/>
<dbReference type="PANTHER" id="PTHR43671">
    <property type="entry name" value="SERINE/THREONINE-PROTEIN KINASE NEK"/>
    <property type="match status" value="1"/>
</dbReference>
<dbReference type="Gene3D" id="1.10.510.10">
    <property type="entry name" value="Transferase(Phosphotransferase) domain 1"/>
    <property type="match status" value="1"/>
</dbReference>
<organism evidence="10 11">
    <name type="scientific">Penicillium angulare</name>
    <dbReference type="NCBI Taxonomy" id="116970"/>
    <lineage>
        <taxon>Eukaryota</taxon>
        <taxon>Fungi</taxon>
        <taxon>Dikarya</taxon>
        <taxon>Ascomycota</taxon>
        <taxon>Pezizomycotina</taxon>
        <taxon>Eurotiomycetes</taxon>
        <taxon>Eurotiomycetidae</taxon>
        <taxon>Eurotiales</taxon>
        <taxon>Aspergillaceae</taxon>
        <taxon>Penicillium</taxon>
    </lineage>
</organism>
<evidence type="ECO:0000256" key="2">
    <source>
        <dbReference type="ARBA" id="ARBA00022527"/>
    </source>
</evidence>
<dbReference type="Proteomes" id="UP001149165">
    <property type="component" value="Unassembled WGS sequence"/>
</dbReference>
<gene>
    <name evidence="10" type="ORF">N7456_003890</name>
</gene>
<feature type="domain" description="Protein kinase" evidence="9">
    <location>
        <begin position="166"/>
        <end position="534"/>
    </location>
</feature>
<dbReference type="GO" id="GO:0005524">
    <property type="term" value="F:ATP binding"/>
    <property type="evidence" value="ECO:0007669"/>
    <property type="project" value="UniProtKB-KW"/>
</dbReference>
<comment type="caution">
    <text evidence="10">The sequence shown here is derived from an EMBL/GenBank/DDBJ whole genome shotgun (WGS) entry which is preliminary data.</text>
</comment>
<keyword evidence="3" id="KW-0808">Transferase</keyword>
<evidence type="ECO:0000313" key="10">
    <source>
        <dbReference type="EMBL" id="KAJ5107215.1"/>
    </source>
</evidence>
<keyword evidence="5" id="KW-0418">Kinase</keyword>
<dbReference type="SUPFAM" id="SSF82171">
    <property type="entry name" value="DPP6 N-terminal domain-like"/>
    <property type="match status" value="1"/>
</dbReference>
<dbReference type="OrthoDB" id="5986190at2759"/>
<dbReference type="InterPro" id="IPR011009">
    <property type="entry name" value="Kinase-like_dom_sf"/>
</dbReference>
<dbReference type="PROSITE" id="PS50011">
    <property type="entry name" value="PROTEIN_KINASE_DOM"/>
    <property type="match status" value="1"/>
</dbReference>
<keyword evidence="11" id="KW-1185">Reference proteome</keyword>
<reference evidence="10" key="2">
    <citation type="journal article" date="2023" name="IMA Fungus">
        <title>Comparative genomic study of the Penicillium genus elucidates a diverse pangenome and 15 lateral gene transfer events.</title>
        <authorList>
            <person name="Petersen C."/>
            <person name="Sorensen T."/>
            <person name="Nielsen M.R."/>
            <person name="Sondergaard T.E."/>
            <person name="Sorensen J.L."/>
            <person name="Fitzpatrick D.A."/>
            <person name="Frisvad J.C."/>
            <person name="Nielsen K.L."/>
        </authorList>
    </citation>
    <scope>NUCLEOTIDE SEQUENCE</scope>
    <source>
        <strain evidence="10">IBT 30069</strain>
    </source>
</reference>
<dbReference type="EMBL" id="JAPQKH010000003">
    <property type="protein sequence ID" value="KAJ5107215.1"/>
    <property type="molecule type" value="Genomic_DNA"/>
</dbReference>
<comment type="catalytic activity">
    <reaction evidence="7">
        <text>L-threonyl-[protein] + ATP = O-phospho-L-threonyl-[protein] + ADP + H(+)</text>
        <dbReference type="Rhea" id="RHEA:46608"/>
        <dbReference type="Rhea" id="RHEA-COMP:11060"/>
        <dbReference type="Rhea" id="RHEA-COMP:11605"/>
        <dbReference type="ChEBI" id="CHEBI:15378"/>
        <dbReference type="ChEBI" id="CHEBI:30013"/>
        <dbReference type="ChEBI" id="CHEBI:30616"/>
        <dbReference type="ChEBI" id="CHEBI:61977"/>
        <dbReference type="ChEBI" id="CHEBI:456216"/>
        <dbReference type="EC" id="2.7.11.1"/>
    </reaction>
</comment>
<evidence type="ECO:0000256" key="8">
    <source>
        <dbReference type="ARBA" id="ARBA00048679"/>
    </source>
</evidence>
<dbReference type="InterPro" id="IPR000719">
    <property type="entry name" value="Prot_kinase_dom"/>
</dbReference>
<dbReference type="InterPro" id="IPR008271">
    <property type="entry name" value="Ser/Thr_kinase_AS"/>
</dbReference>
<name>A0A9W9FVF9_9EURO</name>
<keyword evidence="2" id="KW-0723">Serine/threonine-protein kinase</keyword>
<sequence>MATIQYTALCRELYTELVGKFERSQEEASRFAARGTAQEVLNRKKLIRIFRCLTSPDVNKYRPPRMDVETLADKLTEKGLHDFLAVLIFSTSELQPAQTFMTKLLIEETLAAESCSLPSTRQFLTDLFEENVTPDRFLAQQAIFCPVDILRKREIWVKSKEQRLPYIEEKQVGRGASGEVYMVKIAKGHFWNSEHKKVNAEPEEVARKDCVIEENLESESAQTDRAIMKLILALPNKCDNIIKSFGAIFLDSSKWCLFMPLAICDLGAYMTEYHKMRPSTVMDKVAILKNARGLTGGLVFLHTQIQGEDGENLVLYHMDLKPANILIFRRPTEDADHTEDGYIWKISDFGMSRVKVVKHTAGGESVTSSRNLFARWARQEPQAFSPSPTKNGRLEGTYLAPESLSYTRSMTQESDVWSLGCVISVVFAYLEEGGEGVKEYARARNRYPKSEGYDRFFLPQRTMVRSKPHHPSVLLWHKHLIGKAYSRNVCEGNAVKFMLRFLEREVLQDQKNRCSAKKLEQKLKDTCKKYEEVVVNTVTPKEGERLRQRFGGITDIRRHFHRTDEPRFPHEIDQLMIAGTESYKGCDISPDGSVIAFWTDNRILVYMSQSLNDSEITPVASWELKGDIRTRILKSVSLTERYLVASTSGSFQFYLFDLQKTSTSILGSHTLIDHSNLSEITNLAISPNSKTIAFILRGNMEDDEESRSRLLYRASVKSPKLCELEELRNIGLPMTDIIRLSFSTNDDFYYVVEPSDTDDRRNYCVSVFHISLKDMSLQEVEFASPAVDHSVIVDLFTTFSPFHRHPDACALVTSERKLHIQTFNEKQQADIATPGPCQCDIGKYRVLRIMTTRKTGHILAIGRPVASHKMLLLSLKILRSPQSSNRDGFVDVVELASIPGLSSEHKFKERLCEEEDEIIILLSCLTALTSLAGKTLRSIYRISISLKTLQAFTST</sequence>
<dbReference type="InterPro" id="IPR050660">
    <property type="entry name" value="NEK_Ser/Thr_kinase"/>
</dbReference>
<evidence type="ECO:0000313" key="11">
    <source>
        <dbReference type="Proteomes" id="UP001149165"/>
    </source>
</evidence>
<dbReference type="GO" id="GO:0005634">
    <property type="term" value="C:nucleus"/>
    <property type="evidence" value="ECO:0007669"/>
    <property type="project" value="TreeGrafter"/>
</dbReference>
<dbReference type="PANTHER" id="PTHR43671:SF98">
    <property type="entry name" value="SERINE_THREONINE-PROTEIN KINASE NEK11"/>
    <property type="match status" value="1"/>
</dbReference>
<dbReference type="Pfam" id="PF00069">
    <property type="entry name" value="Pkinase"/>
    <property type="match status" value="1"/>
</dbReference>
<reference evidence="10" key="1">
    <citation type="submission" date="2022-11" db="EMBL/GenBank/DDBJ databases">
        <authorList>
            <person name="Petersen C."/>
        </authorList>
    </citation>
    <scope>NUCLEOTIDE SEQUENCE</scope>
    <source>
        <strain evidence="10">IBT 30069</strain>
    </source>
</reference>
<comment type="catalytic activity">
    <reaction evidence="8">
        <text>L-seryl-[protein] + ATP = O-phospho-L-seryl-[protein] + ADP + H(+)</text>
        <dbReference type="Rhea" id="RHEA:17989"/>
        <dbReference type="Rhea" id="RHEA-COMP:9863"/>
        <dbReference type="Rhea" id="RHEA-COMP:11604"/>
        <dbReference type="ChEBI" id="CHEBI:15378"/>
        <dbReference type="ChEBI" id="CHEBI:29999"/>
        <dbReference type="ChEBI" id="CHEBI:30616"/>
        <dbReference type="ChEBI" id="CHEBI:83421"/>
        <dbReference type="ChEBI" id="CHEBI:456216"/>
        <dbReference type="EC" id="2.7.11.1"/>
    </reaction>
</comment>
<accession>A0A9W9FVF9</accession>
<evidence type="ECO:0000256" key="4">
    <source>
        <dbReference type="ARBA" id="ARBA00022741"/>
    </source>
</evidence>
<keyword evidence="6" id="KW-0067">ATP-binding</keyword>
<dbReference type="EC" id="2.7.11.1" evidence="1"/>
<dbReference type="PROSITE" id="PS00108">
    <property type="entry name" value="PROTEIN_KINASE_ST"/>
    <property type="match status" value="1"/>
</dbReference>
<dbReference type="SMART" id="SM00220">
    <property type="entry name" value="S_TKc"/>
    <property type="match status" value="1"/>
</dbReference>
<proteinExistence type="predicted"/>
<evidence type="ECO:0000256" key="6">
    <source>
        <dbReference type="ARBA" id="ARBA00022840"/>
    </source>
</evidence>